<accession>A0A319DH72</accession>
<evidence type="ECO:0000313" key="3">
    <source>
        <dbReference type="Proteomes" id="UP000247810"/>
    </source>
</evidence>
<reference evidence="2 3" key="1">
    <citation type="submission" date="2018-02" db="EMBL/GenBank/DDBJ databases">
        <title>The genomes of Aspergillus section Nigri reveals drivers in fungal speciation.</title>
        <authorList>
            <consortium name="DOE Joint Genome Institute"/>
            <person name="Vesth T.C."/>
            <person name="Nybo J."/>
            <person name="Theobald S."/>
            <person name="Brandl J."/>
            <person name="Frisvad J.C."/>
            <person name="Nielsen K.F."/>
            <person name="Lyhne E.K."/>
            <person name="Kogle M.E."/>
            <person name="Kuo A."/>
            <person name="Riley R."/>
            <person name="Clum A."/>
            <person name="Nolan M."/>
            <person name="Lipzen A."/>
            <person name="Salamov A."/>
            <person name="Henrissat B."/>
            <person name="Wiebenga A."/>
            <person name="De vries R.P."/>
            <person name="Grigoriev I.V."/>
            <person name="Mortensen U.H."/>
            <person name="Andersen M.R."/>
            <person name="Baker S.E."/>
        </authorList>
    </citation>
    <scope>NUCLEOTIDE SEQUENCE [LARGE SCALE GENOMIC DNA]</scope>
    <source>
        <strain evidence="2 3">CBS 707.79</strain>
    </source>
</reference>
<evidence type="ECO:0000256" key="1">
    <source>
        <dbReference type="SAM" id="MobiDB-lite"/>
    </source>
</evidence>
<protein>
    <submittedName>
        <fullName evidence="2">Uncharacterized protein</fullName>
    </submittedName>
</protein>
<dbReference type="Proteomes" id="UP000247810">
    <property type="component" value="Unassembled WGS sequence"/>
</dbReference>
<feature type="compositionally biased region" description="Basic and acidic residues" evidence="1">
    <location>
        <begin position="142"/>
        <end position="163"/>
    </location>
</feature>
<sequence>MDAGKNKAGRECIASCKSDDAGEGWILKVLRRAGSMESTAEDVEVRGFRLGETGKAGIVGMMHGRPLAGAPTNARGPLPDSDSGYSLLPLVLLPQNAAGEESDGLSLQSPVSSLQPPASSFQPPPPGDWGYAPNRSQFLVSKRPECDPTRLQRAGTKDGDDPLKGASGGEAFIGSHPPYPARCSRLPELEVTRLLQCYVKSTSDRHKHQSQPQRVSSLEPRACRPLWHMKAPGKCCMQGY</sequence>
<dbReference type="VEuPathDB" id="FungiDB:BO71DRAFT_427723"/>
<organism evidence="2 3">
    <name type="scientific">Aspergillus ellipticus CBS 707.79</name>
    <dbReference type="NCBI Taxonomy" id="1448320"/>
    <lineage>
        <taxon>Eukaryota</taxon>
        <taxon>Fungi</taxon>
        <taxon>Dikarya</taxon>
        <taxon>Ascomycota</taxon>
        <taxon>Pezizomycotina</taxon>
        <taxon>Eurotiomycetes</taxon>
        <taxon>Eurotiomycetidae</taxon>
        <taxon>Eurotiales</taxon>
        <taxon>Aspergillaceae</taxon>
        <taxon>Aspergillus</taxon>
        <taxon>Aspergillus subgen. Circumdati</taxon>
    </lineage>
</organism>
<feature type="region of interest" description="Disordered" evidence="1">
    <location>
        <begin position="99"/>
        <end position="163"/>
    </location>
</feature>
<name>A0A319DH72_9EURO</name>
<keyword evidence="3" id="KW-1185">Reference proteome</keyword>
<proteinExistence type="predicted"/>
<evidence type="ECO:0000313" key="2">
    <source>
        <dbReference type="EMBL" id="PYH96810.1"/>
    </source>
</evidence>
<feature type="compositionally biased region" description="Low complexity" evidence="1">
    <location>
        <begin position="105"/>
        <end position="121"/>
    </location>
</feature>
<dbReference type="EMBL" id="KZ825833">
    <property type="protein sequence ID" value="PYH96810.1"/>
    <property type="molecule type" value="Genomic_DNA"/>
</dbReference>
<gene>
    <name evidence="2" type="ORF">BO71DRAFT_427723</name>
</gene>
<dbReference type="AlphaFoldDB" id="A0A319DH72"/>